<reference evidence="1" key="1">
    <citation type="submission" date="2023-03" db="EMBL/GenBank/DDBJ databases">
        <title>a new species belonging to Providencia genus.</title>
        <authorList>
            <person name="Yang W."/>
            <person name="Hu F."/>
            <person name="Shen S."/>
            <person name="Ding L."/>
            <person name="Yin D."/>
        </authorList>
    </citation>
    <scope>NUCLEOTIDE SEQUENCE</scope>
    <source>
        <strain evidence="1">CRE-3FA-0001</strain>
    </source>
</reference>
<gene>
    <name evidence="1" type="ORF">P7V44_09010</name>
</gene>
<name>A0AA42JZE6_9GAMM</name>
<dbReference type="AlphaFoldDB" id="A0AA42JZE6"/>
<protein>
    <submittedName>
        <fullName evidence="1">Uncharacterized protein</fullName>
    </submittedName>
</protein>
<sequence>MTEIEQARFEKIVTIVSNTLNDLTGLFEEFGIDGMHELTNPSIDQLKNLVSQMNSYANAYEKQLLTSDDENAITARMLLQNVKQGLLYAESLLIGVEKFNIDACNKAHDDIRNNHLITPTWNNPE</sequence>
<evidence type="ECO:0000313" key="2">
    <source>
        <dbReference type="Proteomes" id="UP001156701"/>
    </source>
</evidence>
<comment type="caution">
    <text evidence="1">The sequence shown here is derived from an EMBL/GenBank/DDBJ whole genome shotgun (WGS) entry which is preliminary data.</text>
</comment>
<dbReference type="Proteomes" id="UP001156701">
    <property type="component" value="Unassembled WGS sequence"/>
</dbReference>
<accession>A0AA42JZE6</accession>
<evidence type="ECO:0000313" key="1">
    <source>
        <dbReference type="EMBL" id="MDG4696379.1"/>
    </source>
</evidence>
<dbReference type="EMBL" id="JARRYG010000008">
    <property type="protein sequence ID" value="MDG4696379.1"/>
    <property type="molecule type" value="Genomic_DNA"/>
</dbReference>
<organism evidence="1 2">
    <name type="scientific">Providencia huashanensis</name>
    <dbReference type="NCBI Taxonomy" id="3037798"/>
    <lineage>
        <taxon>Bacteria</taxon>
        <taxon>Pseudomonadati</taxon>
        <taxon>Pseudomonadota</taxon>
        <taxon>Gammaproteobacteria</taxon>
        <taxon>Enterobacterales</taxon>
        <taxon>Morganellaceae</taxon>
        <taxon>Providencia</taxon>
    </lineage>
</organism>
<dbReference type="RefSeq" id="WP_272666166.1">
    <property type="nucleotide sequence ID" value="NZ_JARRYG010000008.1"/>
</dbReference>
<proteinExistence type="predicted"/>